<keyword evidence="2" id="KW-1185">Reference proteome</keyword>
<evidence type="ECO:0000313" key="1">
    <source>
        <dbReference type="EMBL" id="CUS33874.1"/>
    </source>
</evidence>
<organism evidence="1 2">
    <name type="scientific">Candidatus Nitrospira nitrificans</name>
    <dbReference type="NCBI Taxonomy" id="1742973"/>
    <lineage>
        <taxon>Bacteria</taxon>
        <taxon>Pseudomonadati</taxon>
        <taxon>Nitrospirota</taxon>
        <taxon>Nitrospiria</taxon>
        <taxon>Nitrospirales</taxon>
        <taxon>Nitrospiraceae</taxon>
        <taxon>Nitrospira</taxon>
    </lineage>
</organism>
<protein>
    <submittedName>
        <fullName evidence="1">Uncharacterized protein</fullName>
    </submittedName>
</protein>
<proteinExistence type="predicted"/>
<evidence type="ECO:0000313" key="2">
    <source>
        <dbReference type="Proteomes" id="UP000198736"/>
    </source>
</evidence>
<dbReference type="STRING" id="1742973.COMA2_140120"/>
<dbReference type="AlphaFoldDB" id="A0A0S4LFJ6"/>
<reference evidence="2" key="1">
    <citation type="submission" date="2015-10" db="EMBL/GenBank/DDBJ databases">
        <authorList>
            <person name="Luecker S."/>
            <person name="Luecker S."/>
        </authorList>
    </citation>
    <scope>NUCLEOTIDE SEQUENCE [LARGE SCALE GENOMIC DNA]</scope>
</reference>
<dbReference type="Proteomes" id="UP000198736">
    <property type="component" value="Unassembled WGS sequence"/>
</dbReference>
<name>A0A0S4LFJ6_9BACT</name>
<sequence>MAQKVLRPVNCMSAPCCWRYEGEPPSQLPKLLRLSWDTGLYHLGLETLQLVQGYAHKVTGPLRDEIVEVLSGFETNNLFLNTQLVETRMAYDLLEPAIDAESVTKEIESIIEGEDSQEIREWAYSAISKQFEDVFQGAYYTAIRELL</sequence>
<accession>A0A0S4LFJ6</accession>
<dbReference type="EMBL" id="CZPZ01000006">
    <property type="protein sequence ID" value="CUS33874.1"/>
    <property type="molecule type" value="Genomic_DNA"/>
</dbReference>
<gene>
    <name evidence="1" type="ORF">COMA2_140120</name>
</gene>